<dbReference type="InterPro" id="IPR010994">
    <property type="entry name" value="RuvA_2-like"/>
</dbReference>
<dbReference type="PIR" id="A99562">
    <property type="entry name" value="A99562"/>
</dbReference>
<evidence type="ECO:0000313" key="8">
    <source>
        <dbReference type="Proteomes" id="UP000000528"/>
    </source>
</evidence>
<keyword evidence="3" id="KW-0227">DNA damage</keyword>
<keyword evidence="5" id="KW-0234">DNA repair</keyword>
<dbReference type="BioCyc" id="MPUL272635:G1GT6-408-MONOMER"/>
<dbReference type="InterPro" id="IPR041663">
    <property type="entry name" value="DisA/LigA_HHH"/>
</dbReference>
<dbReference type="InterPro" id="IPR001357">
    <property type="entry name" value="BRCT_dom"/>
</dbReference>
<dbReference type="Pfam" id="PF03120">
    <property type="entry name" value="OB_DNA_ligase"/>
    <property type="match status" value="1"/>
</dbReference>
<dbReference type="HOGENOM" id="CLU_007764_3_2_14"/>
<feature type="domain" description="BRCT" evidence="6">
    <location>
        <begin position="307"/>
        <end position="367"/>
    </location>
</feature>
<dbReference type="EMBL" id="AL445564">
    <property type="protein sequence ID" value="CAC13574.1"/>
    <property type="molecule type" value="Genomic_DNA"/>
</dbReference>
<dbReference type="Gene3D" id="2.40.50.140">
    <property type="entry name" value="Nucleic acid-binding proteins"/>
    <property type="match status" value="1"/>
</dbReference>
<keyword evidence="4" id="KW-0520">NAD</keyword>
<proteinExistence type="predicted"/>
<dbReference type="eggNOG" id="COG0272">
    <property type="taxonomic scope" value="Bacteria"/>
</dbReference>
<keyword evidence="2" id="KW-0235">DNA replication</keyword>
<dbReference type="AlphaFoldDB" id="Q98QG5"/>
<dbReference type="GO" id="GO:0046872">
    <property type="term" value="F:metal ion binding"/>
    <property type="evidence" value="ECO:0007669"/>
    <property type="project" value="UniProtKB-KW"/>
</dbReference>
<evidence type="ECO:0000256" key="2">
    <source>
        <dbReference type="ARBA" id="ARBA00022705"/>
    </source>
</evidence>
<dbReference type="STRING" id="272635.gene:17577001"/>
<evidence type="ECO:0000256" key="3">
    <source>
        <dbReference type="ARBA" id="ARBA00022763"/>
    </source>
</evidence>
<evidence type="ECO:0000313" key="7">
    <source>
        <dbReference type="EMBL" id="CAC13574.1"/>
    </source>
</evidence>
<dbReference type="InterPro" id="IPR013840">
    <property type="entry name" value="DNAligase_N"/>
</dbReference>
<protein>
    <submittedName>
        <fullName evidence="7">DNA LIGASE (POLYDEOXYRIBONUCLEOTIDE SYNTHASE [NAD+])</fullName>
        <ecNumber evidence="7">6.5.1.2</ecNumber>
    </submittedName>
</protein>
<dbReference type="GO" id="GO:0003911">
    <property type="term" value="F:DNA ligase (NAD+) activity"/>
    <property type="evidence" value="ECO:0007669"/>
    <property type="project" value="UniProtKB-EC"/>
</dbReference>
<dbReference type="EC" id="6.5.1.2" evidence="7"/>
<dbReference type="Pfam" id="PF12826">
    <property type="entry name" value="HHH_2"/>
    <property type="match status" value="1"/>
</dbReference>
<keyword evidence="8" id="KW-1185">Reference proteome</keyword>
<dbReference type="Pfam" id="PF00533">
    <property type="entry name" value="BRCT"/>
    <property type="match status" value="1"/>
</dbReference>
<dbReference type="Gene3D" id="3.40.50.10190">
    <property type="entry name" value="BRCT domain"/>
    <property type="match status" value="1"/>
</dbReference>
<gene>
    <name evidence="7" type="ordered locus">MYPU_4010</name>
</gene>
<dbReference type="CDD" id="cd17748">
    <property type="entry name" value="BRCT_DNA_ligase_like"/>
    <property type="match status" value="1"/>
</dbReference>
<keyword evidence="1 7" id="KW-0436">Ligase</keyword>
<dbReference type="SMART" id="SM00532">
    <property type="entry name" value="LIGANc"/>
    <property type="match status" value="1"/>
</dbReference>
<evidence type="ECO:0000256" key="4">
    <source>
        <dbReference type="ARBA" id="ARBA00023027"/>
    </source>
</evidence>
<reference evidence="7 8" key="1">
    <citation type="journal article" date="2001" name="Nucleic Acids Res.">
        <title>The complete genome sequence of the murine respiratory pathogen Mycoplasma pulmonis.</title>
        <authorList>
            <person name="Chambaud I."/>
            <person name="Heilig R."/>
            <person name="Ferris S."/>
            <person name="Barbe V."/>
            <person name="Samson D."/>
            <person name="Galisson F."/>
            <person name="Moszer I."/>
            <person name="Dybvig K."/>
            <person name="Wroblewski H."/>
            <person name="Viari A."/>
            <person name="Rocha E.P.C."/>
            <person name="Blanchard A."/>
        </authorList>
    </citation>
    <scope>NUCLEOTIDE SEQUENCE [LARGE SCALE GENOMIC DNA]</scope>
    <source>
        <strain evidence="7 8">UAB CTIP</strain>
    </source>
</reference>
<dbReference type="SUPFAM" id="SSF47781">
    <property type="entry name" value="RuvA domain 2-like"/>
    <property type="match status" value="1"/>
</dbReference>
<dbReference type="KEGG" id="mpu:MYPU_4010"/>
<accession>Q98QG5</accession>
<sequence length="367" mass="42425">MIKLNDLSLYDLLGKTSKFFHHSIAYKFRKKIVMTTIQDIFVTVGKTGLITYNAKLQEVILNGSKINAATLHNYEYIKNIKINIGDKVYIEKAGEIIPRVVKLVNPKNNHNYFSPIEICPSCKNKLSWSKNMLNQFCLNLDCIEKKIQKLKYFVSKDGLEIQELGGKKIELFFAKGWVKKIEDIYNLKNNYDDLLKLEKFQEHSVNVLLHKIEESKQVYTWKLIAALGIKNIGKKLAKSLVKIIFENDQKNLLSLLDFNYDELEKYDEFGSVKIESLKEFFANDENKNLIKFLSENGFEVKLEKEIIQSTKLENKTFLITGTLEKPRDFYKNLIVQNGGLISSSISKKLDYLIVGQNPGSKEKKQLN</sequence>
<dbReference type="GO" id="GO:0006260">
    <property type="term" value="P:DNA replication"/>
    <property type="evidence" value="ECO:0007669"/>
    <property type="project" value="UniProtKB-KW"/>
</dbReference>
<dbReference type="Proteomes" id="UP000000528">
    <property type="component" value="Chromosome"/>
</dbReference>
<dbReference type="SUPFAM" id="SSF52113">
    <property type="entry name" value="BRCT domain"/>
    <property type="match status" value="1"/>
</dbReference>
<name>Q98QG5_MYCPU</name>
<dbReference type="InterPro" id="IPR004150">
    <property type="entry name" value="NAD_DNA_ligase_OB"/>
</dbReference>
<dbReference type="SUPFAM" id="SSF50249">
    <property type="entry name" value="Nucleic acid-binding proteins"/>
    <property type="match status" value="1"/>
</dbReference>
<organism evidence="8">
    <name type="scientific">Mycoplasmopsis pulmonis (strain UAB CTIP)</name>
    <name type="common">Mycoplasma pulmonis</name>
    <dbReference type="NCBI Taxonomy" id="272635"/>
    <lineage>
        <taxon>Bacteria</taxon>
        <taxon>Bacillati</taxon>
        <taxon>Mycoplasmatota</taxon>
        <taxon>Mycoplasmoidales</taxon>
        <taxon>Metamycoplasmataceae</taxon>
        <taxon>Mycoplasmopsis</taxon>
    </lineage>
</organism>
<evidence type="ECO:0000256" key="5">
    <source>
        <dbReference type="ARBA" id="ARBA00023204"/>
    </source>
</evidence>
<dbReference type="PROSITE" id="PS50172">
    <property type="entry name" value="BRCT"/>
    <property type="match status" value="1"/>
</dbReference>
<dbReference type="GO" id="GO:0006281">
    <property type="term" value="P:DNA repair"/>
    <property type="evidence" value="ECO:0007669"/>
    <property type="project" value="UniProtKB-KW"/>
</dbReference>
<dbReference type="InterPro" id="IPR036420">
    <property type="entry name" value="BRCT_dom_sf"/>
</dbReference>
<evidence type="ECO:0000259" key="6">
    <source>
        <dbReference type="PROSITE" id="PS50172"/>
    </source>
</evidence>
<dbReference type="Gene3D" id="1.10.150.20">
    <property type="entry name" value="5' to 3' exonuclease, C-terminal subdomain"/>
    <property type="match status" value="2"/>
</dbReference>
<dbReference type="InterPro" id="IPR012340">
    <property type="entry name" value="NA-bd_OB-fold"/>
</dbReference>
<evidence type="ECO:0000256" key="1">
    <source>
        <dbReference type="ARBA" id="ARBA00022598"/>
    </source>
</evidence>